<sequence>AFDQAGGTFIYSPAANYHGTDAFTILVSDGQGGTTEKAIAVTITPVNDAPALGTPTAGRVTFTEGDVSVALMGGVTLSDPDAPTNFAGGSIGLNVSGGPGGLNLRAGSPFAIVPQGGGRFDIVYQDGPTQIGFGTISGFGTPNVSITALTAFATNARVNELLDDFVYVITGENPAAGDRLVTLTFDDGGNTGGGGLAATVTQTLAVVAVNDAPRNFVPANLAGTEDKDLVLTGANRIVVADADAATLSVTLGVGHGTLRIANLAGINVVAGANGSATMTIQGTAAAINAALDGLVYRGALNYEGADTLTVTTSDGGETGTGGVLTDTDTVAITLADDGRINGGSGPDDVTGGDGAELFMLDDGGDDEVFGGGGNDGFYFGGAYTPADAIDGGIGRDQVALQGDYNLELGPLTGIEDLILLSGSDTRFGNAGTDSYDYLLTSRDSNVAAGQTMLIDAVMLMPGESVTFDGSAETDGSFIMSGGRGSDTFIGGSGADGFYFRSGAYWNPGDKVIGDASDQIGFRGDFTGPNRVVMGADQISGVNTIVLMSGVDIRFGPIVPPTSFDITMHDGNAAAGQRFTIDGFALAANETARIDGSAELDAWFRLIGGAGNDQLIGGALGDTINAGGGADQLTGGGGNDVFIYRGIADSVTGAHDTITDFRQGDIIDLSRIDAISGGVDDAFNFIGSGAFSGQAGQLRAVGSGNAWVVQADVDGDSNADFELHLISADSHLIATSDFVL</sequence>
<feature type="domain" description="Peptidase M10 serralysin C-terminal" evidence="5">
    <location>
        <begin position="606"/>
        <end position="738"/>
    </location>
</feature>
<dbReference type="Pfam" id="PF17963">
    <property type="entry name" value="Big_9"/>
    <property type="match status" value="1"/>
</dbReference>
<evidence type="ECO:0000256" key="2">
    <source>
        <dbReference type="ARBA" id="ARBA00004613"/>
    </source>
</evidence>
<keyword evidence="7" id="KW-1185">Reference proteome</keyword>
<evidence type="ECO:0000256" key="3">
    <source>
        <dbReference type="ARBA" id="ARBA00022525"/>
    </source>
</evidence>
<dbReference type="InterPro" id="IPR013858">
    <property type="entry name" value="Peptidase_M10B_C"/>
</dbReference>
<gene>
    <name evidence="6" type="ORF">E2493_13385</name>
</gene>
<dbReference type="SUPFAM" id="SSF51120">
    <property type="entry name" value="beta-Roll"/>
    <property type="match status" value="1"/>
</dbReference>
<dbReference type="EMBL" id="SPDV01000026">
    <property type="protein sequence ID" value="TFI57723.1"/>
    <property type="molecule type" value="Genomic_DNA"/>
</dbReference>
<evidence type="ECO:0000313" key="6">
    <source>
        <dbReference type="EMBL" id="TFI57723.1"/>
    </source>
</evidence>
<feature type="non-terminal residue" evidence="6">
    <location>
        <position position="1"/>
    </location>
</feature>
<dbReference type="AlphaFoldDB" id="A0A4Y8ZNY7"/>
<dbReference type="Pfam" id="PF00353">
    <property type="entry name" value="HemolysinCabind"/>
    <property type="match status" value="2"/>
</dbReference>
<dbReference type="RefSeq" id="WP_135087606.1">
    <property type="nucleotide sequence ID" value="NZ_SPDV01000026.1"/>
</dbReference>
<dbReference type="GO" id="GO:0005509">
    <property type="term" value="F:calcium ion binding"/>
    <property type="evidence" value="ECO:0007669"/>
    <property type="project" value="InterPro"/>
</dbReference>
<dbReference type="InterPro" id="IPR011049">
    <property type="entry name" value="Serralysin-like_metalloprot_C"/>
</dbReference>
<dbReference type="PROSITE" id="PS00330">
    <property type="entry name" value="HEMOLYSIN_CALCIUM"/>
    <property type="match status" value="1"/>
</dbReference>
<organism evidence="6 7">
    <name type="scientific">Sphingomonas parva</name>
    <dbReference type="NCBI Taxonomy" id="2555898"/>
    <lineage>
        <taxon>Bacteria</taxon>
        <taxon>Pseudomonadati</taxon>
        <taxon>Pseudomonadota</taxon>
        <taxon>Alphaproteobacteria</taxon>
        <taxon>Sphingomonadales</taxon>
        <taxon>Sphingomonadaceae</taxon>
        <taxon>Sphingomonas</taxon>
    </lineage>
</organism>
<reference evidence="6 7" key="1">
    <citation type="submission" date="2019-03" db="EMBL/GenBank/DDBJ databases">
        <title>Genome sequence of Sphingomonas sp. 17J27-24.</title>
        <authorList>
            <person name="Kim M."/>
            <person name="Maeng S."/>
            <person name="Sathiyaraj S."/>
        </authorList>
    </citation>
    <scope>NUCLEOTIDE SEQUENCE [LARGE SCALE GENOMIC DNA]</scope>
    <source>
        <strain evidence="6 7">17J27-24</strain>
    </source>
</reference>
<dbReference type="Gene3D" id="2.150.10.10">
    <property type="entry name" value="Serralysin-like metalloprotease, C-terminal"/>
    <property type="match status" value="2"/>
</dbReference>
<evidence type="ECO:0000256" key="1">
    <source>
        <dbReference type="ARBA" id="ARBA00001913"/>
    </source>
</evidence>
<comment type="subcellular location">
    <subcellularLocation>
        <location evidence="2">Secreted</location>
    </subcellularLocation>
</comment>
<keyword evidence="3" id="KW-0964">Secreted</keyword>
<dbReference type="InterPro" id="IPR018511">
    <property type="entry name" value="Hemolysin-typ_Ca-bd_CS"/>
</dbReference>
<dbReference type="PRINTS" id="PR00313">
    <property type="entry name" value="CABNDNGRPT"/>
</dbReference>
<comment type="cofactor">
    <cofactor evidence="1">
        <name>Ca(2+)</name>
        <dbReference type="ChEBI" id="CHEBI:29108"/>
    </cofactor>
</comment>
<dbReference type="Gene3D" id="2.60.40.3440">
    <property type="match status" value="1"/>
</dbReference>
<evidence type="ECO:0000259" key="5">
    <source>
        <dbReference type="Pfam" id="PF08548"/>
    </source>
</evidence>
<name>A0A4Y8ZNY7_9SPHN</name>
<evidence type="ECO:0000256" key="4">
    <source>
        <dbReference type="ARBA" id="ARBA00022737"/>
    </source>
</evidence>
<dbReference type="Proteomes" id="UP000298213">
    <property type="component" value="Unassembled WGS sequence"/>
</dbReference>
<dbReference type="GO" id="GO:0005615">
    <property type="term" value="C:extracellular space"/>
    <property type="evidence" value="ECO:0007669"/>
    <property type="project" value="InterPro"/>
</dbReference>
<evidence type="ECO:0000313" key="7">
    <source>
        <dbReference type="Proteomes" id="UP000298213"/>
    </source>
</evidence>
<keyword evidence="4" id="KW-0677">Repeat</keyword>
<dbReference type="OrthoDB" id="6769681at2"/>
<comment type="caution">
    <text evidence="6">The sequence shown here is derived from an EMBL/GenBank/DDBJ whole genome shotgun (WGS) entry which is preliminary data.</text>
</comment>
<proteinExistence type="predicted"/>
<protein>
    <submittedName>
        <fullName evidence="6">Calcium-binding protein</fullName>
    </submittedName>
</protein>
<dbReference type="InterPro" id="IPR001343">
    <property type="entry name" value="Hemolysn_Ca-bd"/>
</dbReference>
<accession>A0A4Y8ZNY7</accession>
<dbReference type="Pfam" id="PF08548">
    <property type="entry name" value="Peptidase_M10_C"/>
    <property type="match status" value="1"/>
</dbReference>